<evidence type="ECO:0000256" key="6">
    <source>
        <dbReference type="SAM" id="Phobius"/>
    </source>
</evidence>
<dbReference type="AlphaFoldDB" id="A0A2T9YCW0"/>
<dbReference type="SUPFAM" id="SSF49503">
    <property type="entry name" value="Cupredoxins"/>
    <property type="match status" value="3"/>
</dbReference>
<dbReference type="Pfam" id="PF07731">
    <property type="entry name" value="Cu-oxidase_2"/>
    <property type="match status" value="1"/>
</dbReference>
<dbReference type="InterPro" id="IPR011706">
    <property type="entry name" value="Cu-oxidase_C"/>
</dbReference>
<evidence type="ECO:0000256" key="2">
    <source>
        <dbReference type="ARBA" id="ARBA00022723"/>
    </source>
</evidence>
<feature type="transmembrane region" description="Helical" evidence="6">
    <location>
        <begin position="542"/>
        <end position="563"/>
    </location>
</feature>
<dbReference type="Pfam" id="PF00394">
    <property type="entry name" value="Cu-oxidase"/>
    <property type="match status" value="1"/>
</dbReference>
<dbReference type="GO" id="GO:0006811">
    <property type="term" value="P:monoatomic ion transport"/>
    <property type="evidence" value="ECO:0007669"/>
    <property type="project" value="InterPro"/>
</dbReference>
<gene>
    <name evidence="11" type="ORF">BB559_004749</name>
</gene>
<dbReference type="PANTHER" id="PTHR11709">
    <property type="entry name" value="MULTI-COPPER OXIDASE"/>
    <property type="match status" value="1"/>
</dbReference>
<evidence type="ECO:0000256" key="3">
    <source>
        <dbReference type="ARBA" id="ARBA00022729"/>
    </source>
</evidence>
<evidence type="ECO:0000259" key="8">
    <source>
        <dbReference type="Pfam" id="PF00394"/>
    </source>
</evidence>
<protein>
    <submittedName>
        <fullName evidence="11">Uncharacterized protein</fullName>
    </submittedName>
</protein>
<keyword evidence="6" id="KW-1133">Transmembrane helix</keyword>
<sequence length="585" mass="65381">MYKHILLLFVLFASTFSKTIEYNWDITYVKANPDGLFERRVIGVNNDYPIKPLEGQIGDTILVNVRNSLDRPTSLHAHGISFYNNVFSDGASSVNNCPIMPGYNYTYKIELTEQGTYWFHSHSGTDYADGLRAPLIVYPTNQTKHFEYDDEFILTLSDWYHEEVYNLGKFLSSDKNPGAFEPPPNSGVLNDRPQNVFNISTGKTYRVRLINTSTMGVFHIKVDGHSMSMIEVDGVDIQPVAVSSIMVSPAQRVSFLFTAKETDDFNYYIHADMDPNFYDSIPESLQMNLTATLNYKDSNSISTPEVHEWDDANDMLLIPMEEQIYQEPSEEHIIVSDIMQLDDGAPHGLINGVTYRPPKVPVILSMLTTGENATNPAIYGPKSNAFVTGFNNTVRIVIENVHMDPHPFHLHAHKFQIISVGKGEYANAPKIIPKDNWNPVRRDVVMVPAMGYVVLQFISNSPGAWPIHCHNNWHMIWGMMGVIVEAPLEAQKMYQSIPQSVIDTCTRSGFMVSGNGGGGAGFDLSNAPNSPNLINYGIHAKGIIAIIFCIIAAIIGILSTLFYSKQVGAKIAMDKRALLQPDDQQ</sequence>
<evidence type="ECO:0000256" key="4">
    <source>
        <dbReference type="ARBA" id="ARBA00023002"/>
    </source>
</evidence>
<keyword evidence="6" id="KW-0812">Transmembrane</keyword>
<keyword evidence="2" id="KW-0479">Metal-binding</keyword>
<dbReference type="InterPro" id="IPR011707">
    <property type="entry name" value="Cu-oxidase-like_N"/>
</dbReference>
<dbReference type="InterPro" id="IPR001117">
    <property type="entry name" value="Cu-oxidase_2nd"/>
</dbReference>
<dbReference type="Gene3D" id="2.60.40.420">
    <property type="entry name" value="Cupredoxins - blue copper proteins"/>
    <property type="match status" value="3"/>
</dbReference>
<keyword evidence="12" id="KW-1185">Reference proteome</keyword>
<comment type="similarity">
    <text evidence="1">Belongs to the multicopper oxidase family.</text>
</comment>
<dbReference type="InterPro" id="IPR033138">
    <property type="entry name" value="Cu_oxidase_CS"/>
</dbReference>
<comment type="caution">
    <text evidence="11">The sequence shown here is derived from an EMBL/GenBank/DDBJ whole genome shotgun (WGS) entry which is preliminary data.</text>
</comment>
<evidence type="ECO:0000313" key="11">
    <source>
        <dbReference type="EMBL" id="PVU90170.1"/>
    </source>
</evidence>
<evidence type="ECO:0000256" key="5">
    <source>
        <dbReference type="ARBA" id="ARBA00023008"/>
    </source>
</evidence>
<accession>A0A2T9YCW0</accession>
<keyword evidence="6" id="KW-0472">Membrane</keyword>
<evidence type="ECO:0000256" key="7">
    <source>
        <dbReference type="SAM" id="SignalP"/>
    </source>
</evidence>
<evidence type="ECO:0000259" key="9">
    <source>
        <dbReference type="Pfam" id="PF07731"/>
    </source>
</evidence>
<evidence type="ECO:0000256" key="1">
    <source>
        <dbReference type="ARBA" id="ARBA00010609"/>
    </source>
</evidence>
<feature type="domain" description="Plastocyanin-like" evidence="8">
    <location>
        <begin position="151"/>
        <end position="297"/>
    </location>
</feature>
<reference evidence="11 12" key="1">
    <citation type="journal article" date="2018" name="MBio">
        <title>Comparative Genomics Reveals the Core Gene Toolbox for the Fungus-Insect Symbiosis.</title>
        <authorList>
            <person name="Wang Y."/>
            <person name="Stata M."/>
            <person name="Wang W."/>
            <person name="Stajich J.E."/>
            <person name="White M.M."/>
            <person name="Moncalvo J.M."/>
        </authorList>
    </citation>
    <scope>NUCLEOTIDE SEQUENCE [LARGE SCALE GENOMIC DNA]</scope>
    <source>
        <strain evidence="11 12">AUS-77-4</strain>
    </source>
</reference>
<dbReference type="PANTHER" id="PTHR11709:SF361">
    <property type="entry name" value="IRON TRANSPORT MULTICOPPER OXIDASE FET3"/>
    <property type="match status" value="1"/>
</dbReference>
<dbReference type="PROSITE" id="PS00079">
    <property type="entry name" value="MULTICOPPER_OXIDASE1"/>
    <property type="match status" value="2"/>
</dbReference>
<dbReference type="PROSITE" id="PS00080">
    <property type="entry name" value="MULTICOPPER_OXIDASE2"/>
    <property type="match status" value="1"/>
</dbReference>
<evidence type="ECO:0000313" key="12">
    <source>
        <dbReference type="Proteomes" id="UP000245699"/>
    </source>
</evidence>
<dbReference type="Pfam" id="PF07732">
    <property type="entry name" value="Cu-oxidase_3"/>
    <property type="match status" value="1"/>
</dbReference>
<feature type="chain" id="PRO_5015481572" evidence="7">
    <location>
        <begin position="18"/>
        <end position="585"/>
    </location>
</feature>
<keyword evidence="4" id="KW-0560">Oxidoreductase</keyword>
<keyword evidence="5" id="KW-0186">Copper</keyword>
<dbReference type="InterPro" id="IPR044130">
    <property type="entry name" value="CuRO_2_Fet3-like"/>
</dbReference>
<evidence type="ECO:0000259" key="10">
    <source>
        <dbReference type="Pfam" id="PF07732"/>
    </source>
</evidence>
<name>A0A2T9YCW0_9FUNG</name>
<feature type="domain" description="Plastocyanin-like" evidence="10">
    <location>
        <begin position="26"/>
        <end position="141"/>
    </location>
</feature>
<proteinExistence type="inferred from homology"/>
<dbReference type="EMBL" id="MBFT01000495">
    <property type="protein sequence ID" value="PVU90170.1"/>
    <property type="molecule type" value="Genomic_DNA"/>
</dbReference>
<dbReference type="CDD" id="cd13877">
    <property type="entry name" value="CuRO_2_Fet3p_like"/>
    <property type="match status" value="1"/>
</dbReference>
<dbReference type="Proteomes" id="UP000245699">
    <property type="component" value="Unassembled WGS sequence"/>
</dbReference>
<feature type="domain" description="Plastocyanin-like" evidence="9">
    <location>
        <begin position="355"/>
        <end position="487"/>
    </location>
</feature>
<feature type="signal peptide" evidence="7">
    <location>
        <begin position="1"/>
        <end position="17"/>
    </location>
</feature>
<dbReference type="InterPro" id="IPR045087">
    <property type="entry name" value="Cu-oxidase_fam"/>
</dbReference>
<organism evidence="11 12">
    <name type="scientific">Furculomyces boomerangus</name>
    <dbReference type="NCBI Taxonomy" id="61424"/>
    <lineage>
        <taxon>Eukaryota</taxon>
        <taxon>Fungi</taxon>
        <taxon>Fungi incertae sedis</taxon>
        <taxon>Zoopagomycota</taxon>
        <taxon>Kickxellomycotina</taxon>
        <taxon>Harpellomycetes</taxon>
        <taxon>Harpellales</taxon>
        <taxon>Harpellaceae</taxon>
        <taxon>Furculomyces</taxon>
    </lineage>
</organism>
<dbReference type="OrthoDB" id="2121828at2759"/>
<keyword evidence="3 7" id="KW-0732">Signal</keyword>
<dbReference type="InterPro" id="IPR002355">
    <property type="entry name" value="Cu_oxidase_Cu_BS"/>
</dbReference>
<dbReference type="STRING" id="61424.A0A2T9YCW0"/>
<dbReference type="GO" id="GO:0016491">
    <property type="term" value="F:oxidoreductase activity"/>
    <property type="evidence" value="ECO:0007669"/>
    <property type="project" value="UniProtKB-KW"/>
</dbReference>
<dbReference type="InterPro" id="IPR008972">
    <property type="entry name" value="Cupredoxin"/>
</dbReference>
<dbReference type="GO" id="GO:0005507">
    <property type="term" value="F:copper ion binding"/>
    <property type="evidence" value="ECO:0007669"/>
    <property type="project" value="InterPro"/>
</dbReference>